<dbReference type="AlphaFoldDB" id="A0AAV1CQZ9"/>
<keyword evidence="3" id="KW-1185">Reference proteome</keyword>
<accession>A0AAV1CQZ9</accession>
<sequence>MKNLKAVTEGKSEVVAMTHRDMRAKTNWKRRRKSPHGVPSAPRQSFILVAAGASMVIEEESTGCTAGLLIMVLFFYTPPNPSYKLAIFTAHRQMHSSIA</sequence>
<evidence type="ECO:0000313" key="3">
    <source>
        <dbReference type="Proteomes" id="UP001161247"/>
    </source>
</evidence>
<dbReference type="EMBL" id="OX459120">
    <property type="protein sequence ID" value="CAI9098020.1"/>
    <property type="molecule type" value="Genomic_DNA"/>
</dbReference>
<feature type="region of interest" description="Disordered" evidence="1">
    <location>
        <begin position="16"/>
        <end position="41"/>
    </location>
</feature>
<feature type="compositionally biased region" description="Basic residues" evidence="1">
    <location>
        <begin position="26"/>
        <end position="35"/>
    </location>
</feature>
<reference evidence="2" key="1">
    <citation type="submission" date="2023-03" db="EMBL/GenBank/DDBJ databases">
        <authorList>
            <person name="Julca I."/>
        </authorList>
    </citation>
    <scope>NUCLEOTIDE SEQUENCE</scope>
</reference>
<name>A0AAV1CQZ9_OLDCO</name>
<proteinExistence type="predicted"/>
<evidence type="ECO:0000256" key="1">
    <source>
        <dbReference type="SAM" id="MobiDB-lite"/>
    </source>
</evidence>
<evidence type="ECO:0000313" key="2">
    <source>
        <dbReference type="EMBL" id="CAI9098020.1"/>
    </source>
</evidence>
<organism evidence="2 3">
    <name type="scientific">Oldenlandia corymbosa var. corymbosa</name>
    <dbReference type="NCBI Taxonomy" id="529605"/>
    <lineage>
        <taxon>Eukaryota</taxon>
        <taxon>Viridiplantae</taxon>
        <taxon>Streptophyta</taxon>
        <taxon>Embryophyta</taxon>
        <taxon>Tracheophyta</taxon>
        <taxon>Spermatophyta</taxon>
        <taxon>Magnoliopsida</taxon>
        <taxon>eudicotyledons</taxon>
        <taxon>Gunneridae</taxon>
        <taxon>Pentapetalae</taxon>
        <taxon>asterids</taxon>
        <taxon>lamiids</taxon>
        <taxon>Gentianales</taxon>
        <taxon>Rubiaceae</taxon>
        <taxon>Rubioideae</taxon>
        <taxon>Spermacoceae</taxon>
        <taxon>Hedyotis-Oldenlandia complex</taxon>
        <taxon>Oldenlandia</taxon>
    </lineage>
</organism>
<gene>
    <name evidence="2" type="ORF">OLC1_LOCUS8346</name>
</gene>
<dbReference type="Proteomes" id="UP001161247">
    <property type="component" value="Chromosome 3"/>
</dbReference>
<protein>
    <submittedName>
        <fullName evidence="2">OLC1v1034569C1</fullName>
    </submittedName>
</protein>